<dbReference type="PANTHER" id="PTHR24246:SF27">
    <property type="entry name" value="ADENOSINE RECEPTOR, ISOFORM A"/>
    <property type="match status" value="1"/>
</dbReference>
<keyword evidence="9" id="KW-1185">Reference proteome</keyword>
<feature type="transmembrane region" description="Helical" evidence="7">
    <location>
        <begin position="83"/>
        <end position="103"/>
    </location>
</feature>
<evidence type="ECO:0000313" key="9">
    <source>
        <dbReference type="Proteomes" id="UP000277928"/>
    </source>
</evidence>
<evidence type="ECO:0000256" key="2">
    <source>
        <dbReference type="ARBA" id="ARBA00022475"/>
    </source>
</evidence>
<keyword evidence="3" id="KW-0297">G-protein coupled receptor</keyword>
<proteinExistence type="predicted"/>
<evidence type="ECO:0000256" key="6">
    <source>
        <dbReference type="ARBA" id="ARBA00023224"/>
    </source>
</evidence>
<evidence type="ECO:0000256" key="1">
    <source>
        <dbReference type="ARBA" id="ARBA00004651"/>
    </source>
</evidence>
<feature type="transmembrane region" description="Helical" evidence="7">
    <location>
        <begin position="124"/>
        <end position="149"/>
    </location>
</feature>
<keyword evidence="6" id="KW-0807">Transducer</keyword>
<evidence type="ECO:0000313" key="8">
    <source>
        <dbReference type="EMBL" id="VDK83159.1"/>
    </source>
</evidence>
<feature type="transmembrane region" description="Helical" evidence="7">
    <location>
        <begin position="256"/>
        <end position="280"/>
    </location>
</feature>
<feature type="transmembrane region" description="Helical" evidence="7">
    <location>
        <begin position="223"/>
        <end position="244"/>
    </location>
</feature>
<gene>
    <name evidence="8" type="ORF">NLS_LOCUS6083</name>
</gene>
<feature type="transmembrane region" description="Helical" evidence="7">
    <location>
        <begin position="169"/>
        <end position="195"/>
    </location>
</feature>
<evidence type="ECO:0000256" key="5">
    <source>
        <dbReference type="ARBA" id="ARBA00023180"/>
    </source>
</evidence>
<name>A0A3P6TIJ9_LITSI</name>
<dbReference type="AlphaFoldDB" id="A0A3P6TIJ9"/>
<comment type="subcellular location">
    <subcellularLocation>
        <location evidence="1">Cell membrane</location>
        <topology evidence="1">Multi-pass membrane protein</topology>
    </subcellularLocation>
</comment>
<dbReference type="OrthoDB" id="5851336at2759"/>
<accession>A0A3P6TIJ9</accession>
<keyword evidence="5" id="KW-0325">Glycoprotein</keyword>
<feature type="transmembrane region" description="Helical" evidence="7">
    <location>
        <begin position="12"/>
        <end position="34"/>
    </location>
</feature>
<keyword evidence="4" id="KW-0675">Receptor</keyword>
<feature type="transmembrane region" description="Helical" evidence="7">
    <location>
        <begin position="41"/>
        <end position="63"/>
    </location>
</feature>
<dbReference type="Proteomes" id="UP000277928">
    <property type="component" value="Unassembled WGS sequence"/>
</dbReference>
<evidence type="ECO:0000256" key="4">
    <source>
        <dbReference type="ARBA" id="ARBA00023170"/>
    </source>
</evidence>
<keyword evidence="7" id="KW-0812">Transmembrane</keyword>
<keyword evidence="7" id="KW-0472">Membrane</keyword>
<organism evidence="8 9">
    <name type="scientific">Litomosoides sigmodontis</name>
    <name type="common">Filarial nematode worm</name>
    <dbReference type="NCBI Taxonomy" id="42156"/>
    <lineage>
        <taxon>Eukaryota</taxon>
        <taxon>Metazoa</taxon>
        <taxon>Ecdysozoa</taxon>
        <taxon>Nematoda</taxon>
        <taxon>Chromadorea</taxon>
        <taxon>Rhabditida</taxon>
        <taxon>Spirurina</taxon>
        <taxon>Spiruromorpha</taxon>
        <taxon>Filarioidea</taxon>
        <taxon>Onchocercidae</taxon>
        <taxon>Litomosoides</taxon>
    </lineage>
</organism>
<dbReference type="OMA" id="RTIAVYQ"/>
<evidence type="ECO:0000256" key="7">
    <source>
        <dbReference type="SAM" id="Phobius"/>
    </source>
</evidence>
<sequence>MLSEINYFLRTHAYFVIGPTVIIFNIPVFILIIIRKELRRTYSVIAVVFLNNALTGISVILVGLKRLLFSPYKRLISHHECTLNLSILLLTVLCLNGMSLLMNSAERLCVVMFPIYYYTHNTRISYSLIAAQYAVTFIVVFATVVATLIEPIRYVSNRCMLQNVFSPNFYKTILLLACGASFMSAVLMLAVVVILKKKFGEQFLSKNSYNRDLSRFLSNQKRYTQTAIISSCLTFFLVVVPSIVEFGYVMDSPTRSKIIVTCCAYLRLLNSFNMVVLFLYRQRDFRRNAVQYFNCARRRRRRRHVQSIAVVGFGR</sequence>
<dbReference type="PANTHER" id="PTHR24246">
    <property type="entry name" value="OLFACTORY RECEPTOR AND ADENOSINE RECEPTOR"/>
    <property type="match status" value="1"/>
</dbReference>
<evidence type="ECO:0000256" key="3">
    <source>
        <dbReference type="ARBA" id="ARBA00023040"/>
    </source>
</evidence>
<keyword evidence="2" id="KW-1003">Cell membrane</keyword>
<keyword evidence="7" id="KW-1133">Transmembrane helix</keyword>
<protein>
    <recommendedName>
        <fullName evidence="10">G-protein coupled receptors family 1 profile domain-containing protein</fullName>
    </recommendedName>
</protein>
<dbReference type="SUPFAM" id="SSF81321">
    <property type="entry name" value="Family A G protein-coupled receptor-like"/>
    <property type="match status" value="1"/>
</dbReference>
<dbReference type="EMBL" id="UYRX01000508">
    <property type="protein sequence ID" value="VDK83159.1"/>
    <property type="molecule type" value="Genomic_DNA"/>
</dbReference>
<reference evidence="8 9" key="1">
    <citation type="submission" date="2018-08" db="EMBL/GenBank/DDBJ databases">
        <authorList>
            <person name="Laetsch R D."/>
            <person name="Stevens L."/>
            <person name="Kumar S."/>
            <person name="Blaxter L. M."/>
        </authorList>
    </citation>
    <scope>NUCLEOTIDE SEQUENCE [LARGE SCALE GENOMIC DNA]</scope>
</reference>
<dbReference type="Gene3D" id="1.20.1070.10">
    <property type="entry name" value="Rhodopsin 7-helix transmembrane proteins"/>
    <property type="match status" value="1"/>
</dbReference>
<dbReference type="GO" id="GO:0005886">
    <property type="term" value="C:plasma membrane"/>
    <property type="evidence" value="ECO:0007669"/>
    <property type="project" value="UniProtKB-SubCell"/>
</dbReference>
<evidence type="ECO:0008006" key="10">
    <source>
        <dbReference type="Google" id="ProtNLM"/>
    </source>
</evidence>
<dbReference type="GO" id="GO:0004930">
    <property type="term" value="F:G protein-coupled receptor activity"/>
    <property type="evidence" value="ECO:0007669"/>
    <property type="project" value="UniProtKB-KW"/>
</dbReference>